<gene>
    <name evidence="1" type="ORF">FBZ88_106218</name>
</gene>
<evidence type="ECO:0000313" key="2">
    <source>
        <dbReference type="Proteomes" id="UP000316545"/>
    </source>
</evidence>
<dbReference type="AlphaFoldDB" id="A0A560G1P0"/>
<proteinExistence type="predicted"/>
<dbReference type="EMBL" id="VITO01000006">
    <property type="protein sequence ID" value="TWB27754.1"/>
    <property type="molecule type" value="Genomic_DNA"/>
</dbReference>
<sequence length="50" mass="5310">MATWPVDLEVWADDRDVVLLNHGTAPARITVNWGSPGPLCGGQGIEPEPA</sequence>
<keyword evidence="2" id="KW-1185">Reference proteome</keyword>
<organism evidence="1 2">
    <name type="scientific">Nitrospirillum amazonense</name>
    <dbReference type="NCBI Taxonomy" id="28077"/>
    <lineage>
        <taxon>Bacteria</taxon>
        <taxon>Pseudomonadati</taxon>
        <taxon>Pseudomonadota</taxon>
        <taxon>Alphaproteobacteria</taxon>
        <taxon>Rhodospirillales</taxon>
        <taxon>Azospirillaceae</taxon>
        <taxon>Nitrospirillum</taxon>
    </lineage>
</organism>
<dbReference type="Proteomes" id="UP000316545">
    <property type="component" value="Unassembled WGS sequence"/>
</dbReference>
<dbReference type="RefSeq" id="WP_186464335.1">
    <property type="nucleotide sequence ID" value="NZ_JAYNFR010000001.1"/>
</dbReference>
<protein>
    <submittedName>
        <fullName evidence="1">Uncharacterized protein</fullName>
    </submittedName>
</protein>
<comment type="caution">
    <text evidence="1">The sequence shown here is derived from an EMBL/GenBank/DDBJ whole genome shotgun (WGS) entry which is preliminary data.</text>
</comment>
<evidence type="ECO:0000313" key="1">
    <source>
        <dbReference type="EMBL" id="TWB27754.1"/>
    </source>
</evidence>
<accession>A0A560G1P0</accession>
<reference evidence="1 2" key="1">
    <citation type="submission" date="2019-06" db="EMBL/GenBank/DDBJ databases">
        <title>Genomic Encyclopedia of Type Strains, Phase IV (KMG-V): Genome sequencing to study the core and pangenomes of soil and plant-associated prokaryotes.</title>
        <authorList>
            <person name="Whitman W."/>
        </authorList>
    </citation>
    <scope>NUCLEOTIDE SEQUENCE [LARGE SCALE GENOMIC DNA]</scope>
    <source>
        <strain evidence="1 2">BR 11865</strain>
    </source>
</reference>
<name>A0A560G1P0_9PROT</name>